<proteinExistence type="predicted"/>
<feature type="domain" description="HTH cro/C1-type" evidence="1">
    <location>
        <begin position="26"/>
        <end position="69"/>
    </location>
</feature>
<dbReference type="SUPFAM" id="SSF47413">
    <property type="entry name" value="lambda repressor-like DNA-binding domains"/>
    <property type="match status" value="1"/>
</dbReference>
<evidence type="ECO:0000313" key="2">
    <source>
        <dbReference type="EMBL" id="MPL64776.1"/>
    </source>
</evidence>
<dbReference type="GO" id="GO:0003677">
    <property type="term" value="F:DNA binding"/>
    <property type="evidence" value="ECO:0007669"/>
    <property type="project" value="InterPro"/>
</dbReference>
<dbReference type="Gene3D" id="1.10.260.40">
    <property type="entry name" value="lambda repressor-like DNA-binding domains"/>
    <property type="match status" value="1"/>
</dbReference>
<dbReference type="InterPro" id="IPR010982">
    <property type="entry name" value="Lambda_DNA-bd_dom_sf"/>
</dbReference>
<dbReference type="CDD" id="cd00093">
    <property type="entry name" value="HTH_XRE"/>
    <property type="match status" value="1"/>
</dbReference>
<organism evidence="2">
    <name type="scientific">bioreactor metagenome</name>
    <dbReference type="NCBI Taxonomy" id="1076179"/>
    <lineage>
        <taxon>unclassified sequences</taxon>
        <taxon>metagenomes</taxon>
        <taxon>ecological metagenomes</taxon>
    </lineage>
</organism>
<protein>
    <recommendedName>
        <fullName evidence="1">HTH cro/C1-type domain-containing protein</fullName>
    </recommendedName>
</protein>
<reference evidence="2" key="1">
    <citation type="submission" date="2019-08" db="EMBL/GenBank/DDBJ databases">
        <authorList>
            <person name="Kucharzyk K."/>
            <person name="Murdoch R.W."/>
            <person name="Higgins S."/>
            <person name="Loffler F."/>
        </authorList>
    </citation>
    <scope>NUCLEOTIDE SEQUENCE</scope>
</reference>
<dbReference type="Pfam" id="PF01381">
    <property type="entry name" value="HTH_3"/>
    <property type="match status" value="1"/>
</dbReference>
<comment type="caution">
    <text evidence="2">The sequence shown here is derived from an EMBL/GenBank/DDBJ whole genome shotgun (WGS) entry which is preliminary data.</text>
</comment>
<sequence>MRRSKRVVIPNLSESAVRVHSVPDAIRTIMREEGISRTRLASSLGVHRNALINWEYGKSTLSLPIIYEVLTSWAERLRQQKDISAS</sequence>
<dbReference type="InterPro" id="IPR001387">
    <property type="entry name" value="Cro/C1-type_HTH"/>
</dbReference>
<gene>
    <name evidence="2" type="ORF">SDC9_10437</name>
</gene>
<dbReference type="PROSITE" id="PS50943">
    <property type="entry name" value="HTH_CROC1"/>
    <property type="match status" value="1"/>
</dbReference>
<dbReference type="EMBL" id="VSSQ01000026">
    <property type="protein sequence ID" value="MPL64776.1"/>
    <property type="molecule type" value="Genomic_DNA"/>
</dbReference>
<name>A0A644TCX2_9ZZZZ</name>
<evidence type="ECO:0000259" key="1">
    <source>
        <dbReference type="PROSITE" id="PS50943"/>
    </source>
</evidence>
<dbReference type="AlphaFoldDB" id="A0A644TCX2"/>
<accession>A0A644TCX2</accession>